<keyword evidence="1 4" id="KW-0328">Glycosyltransferase</keyword>
<feature type="domain" description="Glycosyltransferase 2-like" evidence="3">
    <location>
        <begin position="12"/>
        <end position="154"/>
    </location>
</feature>
<dbReference type="Pfam" id="PF00535">
    <property type="entry name" value="Glycos_transf_2"/>
    <property type="match status" value="1"/>
</dbReference>
<keyword evidence="2 4" id="KW-0808">Transferase</keyword>
<dbReference type="AlphaFoldDB" id="D2Q658"/>
<accession>D2Q658</accession>
<evidence type="ECO:0000256" key="1">
    <source>
        <dbReference type="ARBA" id="ARBA00022676"/>
    </source>
</evidence>
<evidence type="ECO:0000256" key="2">
    <source>
        <dbReference type="ARBA" id="ARBA00022679"/>
    </source>
</evidence>
<reference evidence="4 5" key="1">
    <citation type="journal article" date="2009" name="PLoS Genet.">
        <title>The Bifidobacterium dentium Bd1 genome sequence reflects its genetic adaptation to the human oral cavity.</title>
        <authorList>
            <person name="Ventura M."/>
            <person name="Turroni F."/>
            <person name="Zomer A."/>
            <person name="Foroni E."/>
            <person name="Giubellini V."/>
            <person name="Bottacini F."/>
            <person name="Canchaya C."/>
            <person name="Claesson M.J."/>
            <person name="He F."/>
            <person name="Mantzourani M."/>
            <person name="Mulas L."/>
            <person name="Ferrarini A."/>
            <person name="Gao B."/>
            <person name="Delledonne M."/>
            <person name="Henrissat B."/>
            <person name="Coutinho P."/>
            <person name="Oggioni M."/>
            <person name="Gupta R.S."/>
            <person name="Zhang Z."/>
            <person name="Beighton D."/>
            <person name="Fitzgerald G.F."/>
            <person name="O'Toole P.W."/>
            <person name="van Sinderen D."/>
        </authorList>
    </citation>
    <scope>NUCLEOTIDE SEQUENCE [LARGE SCALE GENOMIC DNA]</scope>
    <source>
        <strain evidence="5">ATCC 27534 / DSM 20436 / JCM 1195 / Bd1</strain>
    </source>
</reference>
<dbReference type="KEGG" id="bde:BDP_1839"/>
<proteinExistence type="predicted"/>
<dbReference type="STRING" id="401473.BDP_1839"/>
<sequence>MSNEVPDELLISVIVPVYNVERYLDQCVKSIVEQSYRNLEIILVDDGSRDACPGKCDMWAAKDNRISVIHKANGGLSSARNAGLDQARGDCIAFVDSDDWIDPNMLRTMWQWMQEQHEVDVVMCGTEKNFEDGDTEHIDGHLPARVFTSDQALRSFLYHRDRMASAVWNKLFDARFFREDGIRFPEGLNNEDYYVLAHVYRTMKGIYFNPKALYRYRIRKNSITTASLNEHSFDRAIIADKCCKYLSESGYADRNALAFFAMQGRYDIVYDLASKHMGAEVLAVWREKLAYAAKKVYKDGTLAISHKVKIWMMAHVPTVYVASVSAFGEKSK</sequence>
<dbReference type="EC" id="2.4.1.212" evidence="4"/>
<dbReference type="SUPFAM" id="SSF53448">
    <property type="entry name" value="Nucleotide-diphospho-sugar transferases"/>
    <property type="match status" value="1"/>
</dbReference>
<gene>
    <name evidence="4" type="ordered locus">BDP_1839</name>
</gene>
<organism evidence="4 5">
    <name type="scientific">Bifidobacterium dentium (strain ATCC 27534 / DSM 20436 / JCM 1195 / Bd1)</name>
    <dbReference type="NCBI Taxonomy" id="401473"/>
    <lineage>
        <taxon>Bacteria</taxon>
        <taxon>Bacillati</taxon>
        <taxon>Actinomycetota</taxon>
        <taxon>Actinomycetes</taxon>
        <taxon>Bifidobacteriales</taxon>
        <taxon>Bifidobacteriaceae</taxon>
        <taxon>Bifidobacterium</taxon>
    </lineage>
</organism>
<dbReference type="EMBL" id="CP001750">
    <property type="protein sequence ID" value="ADB10423.1"/>
    <property type="molecule type" value="Genomic_DNA"/>
</dbReference>
<name>D2Q658_BIFDB</name>
<dbReference type="CDD" id="cd00761">
    <property type="entry name" value="Glyco_tranf_GTA_type"/>
    <property type="match status" value="1"/>
</dbReference>
<dbReference type="PANTHER" id="PTHR22916">
    <property type="entry name" value="GLYCOSYLTRANSFERASE"/>
    <property type="match status" value="1"/>
</dbReference>
<keyword evidence="5" id="KW-1185">Reference proteome</keyword>
<dbReference type="InterPro" id="IPR001173">
    <property type="entry name" value="Glyco_trans_2-like"/>
</dbReference>
<evidence type="ECO:0000313" key="5">
    <source>
        <dbReference type="Proteomes" id="UP000008693"/>
    </source>
</evidence>
<dbReference type="PANTHER" id="PTHR22916:SF51">
    <property type="entry name" value="GLYCOSYLTRANSFERASE EPSH-RELATED"/>
    <property type="match status" value="1"/>
</dbReference>
<dbReference type="CAZy" id="GT2">
    <property type="family name" value="Glycosyltransferase Family 2"/>
</dbReference>
<dbReference type="Proteomes" id="UP000008693">
    <property type="component" value="Chromosome"/>
</dbReference>
<evidence type="ECO:0000313" key="4">
    <source>
        <dbReference type="EMBL" id="ADB10423.1"/>
    </source>
</evidence>
<dbReference type="InterPro" id="IPR029044">
    <property type="entry name" value="Nucleotide-diphossugar_trans"/>
</dbReference>
<dbReference type="HOGENOM" id="CLU_025996_25_1_11"/>
<dbReference type="Gene3D" id="3.90.550.10">
    <property type="entry name" value="Spore Coat Polysaccharide Biosynthesis Protein SpsA, Chain A"/>
    <property type="match status" value="1"/>
</dbReference>
<evidence type="ECO:0000259" key="3">
    <source>
        <dbReference type="Pfam" id="PF00535"/>
    </source>
</evidence>
<dbReference type="eggNOG" id="COG1215">
    <property type="taxonomic scope" value="Bacteria"/>
</dbReference>
<protein>
    <submittedName>
        <fullName evidence="4">Glycosyl transferase, family 2</fullName>
        <ecNumber evidence="4">2.4.1.212</ecNumber>
    </submittedName>
</protein>
<dbReference type="GO" id="GO:0050501">
    <property type="term" value="F:hyaluronan synthase activity"/>
    <property type="evidence" value="ECO:0007669"/>
    <property type="project" value="UniProtKB-EC"/>
</dbReference>